<dbReference type="EMBL" id="KK853095">
    <property type="protein sequence ID" value="KDR11484.1"/>
    <property type="molecule type" value="Genomic_DNA"/>
</dbReference>
<evidence type="ECO:0000313" key="3">
    <source>
        <dbReference type="Proteomes" id="UP000027135"/>
    </source>
</evidence>
<dbReference type="eggNOG" id="ENOG502SWKR">
    <property type="taxonomic scope" value="Eukaryota"/>
</dbReference>
<dbReference type="OMA" id="GGAACNC"/>
<evidence type="ECO:0000313" key="2">
    <source>
        <dbReference type="EMBL" id="KDR11484.1"/>
    </source>
</evidence>
<dbReference type="AlphaFoldDB" id="A0A067QPD3"/>
<sequence length="186" mass="20105">MQSFCCRAMLLILLMLVAPLTVANKTKSLHVMKQQMCSDLCTSGLGGAPCGELCNEDMGFDLRSRLRQFTLATARKKDIYGPRLAVCPVLCHNNLGDPLCGCHVESAMVTKPANWTAICDSFCYQEGYTLYGCPLCRVKPAFHAEKLSMAADSTRGNSEDVDWGELCAYLCSIGEGGAACNCDAVP</sequence>
<evidence type="ECO:0000256" key="1">
    <source>
        <dbReference type="SAM" id="SignalP"/>
    </source>
</evidence>
<reference evidence="2 3" key="1">
    <citation type="journal article" date="2014" name="Nat. Commun.">
        <title>Molecular traces of alternative social organization in a termite genome.</title>
        <authorList>
            <person name="Terrapon N."/>
            <person name="Li C."/>
            <person name="Robertson H.M."/>
            <person name="Ji L."/>
            <person name="Meng X."/>
            <person name="Booth W."/>
            <person name="Chen Z."/>
            <person name="Childers C.P."/>
            <person name="Glastad K.M."/>
            <person name="Gokhale K."/>
            <person name="Gowin J."/>
            <person name="Gronenberg W."/>
            <person name="Hermansen R.A."/>
            <person name="Hu H."/>
            <person name="Hunt B.G."/>
            <person name="Huylmans A.K."/>
            <person name="Khalil S.M."/>
            <person name="Mitchell R.D."/>
            <person name="Munoz-Torres M.C."/>
            <person name="Mustard J.A."/>
            <person name="Pan H."/>
            <person name="Reese J.T."/>
            <person name="Scharf M.E."/>
            <person name="Sun F."/>
            <person name="Vogel H."/>
            <person name="Xiao J."/>
            <person name="Yang W."/>
            <person name="Yang Z."/>
            <person name="Yang Z."/>
            <person name="Zhou J."/>
            <person name="Zhu J."/>
            <person name="Brent C.S."/>
            <person name="Elsik C.G."/>
            <person name="Goodisman M.A."/>
            <person name="Liberles D.A."/>
            <person name="Roe R.M."/>
            <person name="Vargo E.L."/>
            <person name="Vilcinskas A."/>
            <person name="Wang J."/>
            <person name="Bornberg-Bauer E."/>
            <person name="Korb J."/>
            <person name="Zhang G."/>
            <person name="Liebig J."/>
        </authorList>
    </citation>
    <scope>NUCLEOTIDE SEQUENCE [LARGE SCALE GENOMIC DNA]</scope>
    <source>
        <tissue evidence="2">Whole organism</tissue>
    </source>
</reference>
<feature type="signal peptide" evidence="1">
    <location>
        <begin position="1"/>
        <end position="23"/>
    </location>
</feature>
<protein>
    <submittedName>
        <fullName evidence="2">Uncharacterized protein</fullName>
    </submittedName>
</protein>
<organism evidence="2 3">
    <name type="scientific">Zootermopsis nevadensis</name>
    <name type="common">Dampwood termite</name>
    <dbReference type="NCBI Taxonomy" id="136037"/>
    <lineage>
        <taxon>Eukaryota</taxon>
        <taxon>Metazoa</taxon>
        <taxon>Ecdysozoa</taxon>
        <taxon>Arthropoda</taxon>
        <taxon>Hexapoda</taxon>
        <taxon>Insecta</taxon>
        <taxon>Pterygota</taxon>
        <taxon>Neoptera</taxon>
        <taxon>Polyneoptera</taxon>
        <taxon>Dictyoptera</taxon>
        <taxon>Blattodea</taxon>
        <taxon>Blattoidea</taxon>
        <taxon>Termitoidae</taxon>
        <taxon>Termopsidae</taxon>
        <taxon>Zootermopsis</taxon>
    </lineage>
</organism>
<name>A0A067QPD3_ZOONE</name>
<accession>A0A067QPD3</accession>
<feature type="chain" id="PRO_5001644203" evidence="1">
    <location>
        <begin position="24"/>
        <end position="186"/>
    </location>
</feature>
<gene>
    <name evidence="2" type="ORF">L798_14552</name>
</gene>
<proteinExistence type="predicted"/>
<dbReference type="InParanoid" id="A0A067QPD3"/>
<keyword evidence="1" id="KW-0732">Signal</keyword>
<keyword evidence="3" id="KW-1185">Reference proteome</keyword>
<dbReference type="Proteomes" id="UP000027135">
    <property type="component" value="Unassembled WGS sequence"/>
</dbReference>